<name>A0A815LK04_9BILA</name>
<feature type="domain" description="CSD" evidence="1">
    <location>
        <begin position="211"/>
        <end position="272"/>
    </location>
</feature>
<gene>
    <name evidence="4" type="ORF">BYL167_LOCUS35898</name>
    <name evidence="2" type="ORF">CJN711_LOCUS22520</name>
    <name evidence="3" type="ORF">KQP761_LOCUS32053</name>
</gene>
<dbReference type="InterPro" id="IPR002059">
    <property type="entry name" value="CSP_DNA-bd"/>
</dbReference>
<evidence type="ECO:0000313" key="4">
    <source>
        <dbReference type="EMBL" id="CAF4498482.1"/>
    </source>
</evidence>
<dbReference type="Gene3D" id="2.40.50.140">
    <property type="entry name" value="Nucleic acid-binding proteins"/>
    <property type="match status" value="1"/>
</dbReference>
<dbReference type="SUPFAM" id="SSF50249">
    <property type="entry name" value="Nucleic acid-binding proteins"/>
    <property type="match status" value="1"/>
</dbReference>
<dbReference type="Proteomes" id="UP000681967">
    <property type="component" value="Unassembled WGS sequence"/>
</dbReference>
<evidence type="ECO:0000313" key="3">
    <source>
        <dbReference type="EMBL" id="CAF1661049.1"/>
    </source>
</evidence>
<dbReference type="EMBL" id="CAJOBH010076869">
    <property type="protein sequence ID" value="CAF4498482.1"/>
    <property type="molecule type" value="Genomic_DNA"/>
</dbReference>
<evidence type="ECO:0000313" key="2">
    <source>
        <dbReference type="EMBL" id="CAF1411120.1"/>
    </source>
</evidence>
<evidence type="ECO:0000313" key="5">
    <source>
        <dbReference type="Proteomes" id="UP000663855"/>
    </source>
</evidence>
<proteinExistence type="predicted"/>
<dbReference type="InterPro" id="IPR012340">
    <property type="entry name" value="NA-bd_OB-fold"/>
</dbReference>
<dbReference type="OrthoDB" id="9975036at2759"/>
<dbReference type="EMBL" id="CAJNOW010017868">
    <property type="protein sequence ID" value="CAF1661049.1"/>
    <property type="molecule type" value="Genomic_DNA"/>
</dbReference>
<dbReference type="Proteomes" id="UP000663834">
    <property type="component" value="Unassembled WGS sequence"/>
</dbReference>
<evidence type="ECO:0000259" key="1">
    <source>
        <dbReference type="Pfam" id="PF00313"/>
    </source>
</evidence>
<organism evidence="2 5">
    <name type="scientific">Rotaria magnacalcarata</name>
    <dbReference type="NCBI Taxonomy" id="392030"/>
    <lineage>
        <taxon>Eukaryota</taxon>
        <taxon>Metazoa</taxon>
        <taxon>Spiralia</taxon>
        <taxon>Gnathifera</taxon>
        <taxon>Rotifera</taxon>
        <taxon>Eurotatoria</taxon>
        <taxon>Bdelloidea</taxon>
        <taxon>Philodinida</taxon>
        <taxon>Philodinidae</taxon>
        <taxon>Rotaria</taxon>
    </lineage>
</organism>
<sequence>MLTSKSEIEISTEDEIERVAPQSSYTTDGPVMNINNRSNYVHAGISSLINCETLRIHPTSDIFDPTKNYIGLINYLTGDIYIRQSDWILNNIPQRKGRRHGNYLHGRLFYSIYRRWKKQNTTFMGGGFFHLDNEWKFISRTLNTENNDHHLKKFDEIILQLIINNIYINHRWLGMHPDHRIDCKRLDAMERNKKYTCRADSSTIHVDRKLHGTVKWLNNQRRRLGFIECIGLDRDFYIHATTILNNGSYSEKNVEFNIIQGRHGWKAGNITAIWP</sequence>
<dbReference type="GO" id="GO:0003676">
    <property type="term" value="F:nucleic acid binding"/>
    <property type="evidence" value="ECO:0007669"/>
    <property type="project" value="InterPro"/>
</dbReference>
<dbReference type="Proteomes" id="UP000663855">
    <property type="component" value="Unassembled WGS sequence"/>
</dbReference>
<accession>A0A815LK04</accession>
<dbReference type="AlphaFoldDB" id="A0A815LK04"/>
<protein>
    <recommendedName>
        <fullName evidence="1">CSD domain-containing protein</fullName>
    </recommendedName>
</protein>
<comment type="caution">
    <text evidence="2">The sequence shown here is derived from an EMBL/GenBank/DDBJ whole genome shotgun (WGS) entry which is preliminary data.</text>
</comment>
<dbReference type="Pfam" id="PF00313">
    <property type="entry name" value="CSD"/>
    <property type="match status" value="1"/>
</dbReference>
<reference evidence="2" key="1">
    <citation type="submission" date="2021-02" db="EMBL/GenBank/DDBJ databases">
        <authorList>
            <person name="Nowell W R."/>
        </authorList>
    </citation>
    <scope>NUCLEOTIDE SEQUENCE</scope>
</reference>
<dbReference type="EMBL" id="CAJNOV010010543">
    <property type="protein sequence ID" value="CAF1411120.1"/>
    <property type="molecule type" value="Genomic_DNA"/>
</dbReference>